<comment type="caution">
    <text evidence="1">The sequence shown here is derived from an EMBL/GenBank/DDBJ whole genome shotgun (WGS) entry which is preliminary data.</text>
</comment>
<organism evidence="1 2">
    <name type="scientific">Ilex paraguariensis</name>
    <name type="common">yerba mate</name>
    <dbReference type="NCBI Taxonomy" id="185542"/>
    <lineage>
        <taxon>Eukaryota</taxon>
        <taxon>Viridiplantae</taxon>
        <taxon>Streptophyta</taxon>
        <taxon>Embryophyta</taxon>
        <taxon>Tracheophyta</taxon>
        <taxon>Spermatophyta</taxon>
        <taxon>Magnoliopsida</taxon>
        <taxon>eudicotyledons</taxon>
        <taxon>Gunneridae</taxon>
        <taxon>Pentapetalae</taxon>
        <taxon>asterids</taxon>
        <taxon>campanulids</taxon>
        <taxon>Aquifoliales</taxon>
        <taxon>Aquifoliaceae</taxon>
        <taxon>Ilex</taxon>
    </lineage>
</organism>
<accession>A0ABC8TI73</accession>
<proteinExistence type="predicted"/>
<protein>
    <submittedName>
        <fullName evidence="1">Uncharacterized protein</fullName>
    </submittedName>
</protein>
<sequence length="78" mass="8729">MSNSVSIESNPVPYNLLLRQFYANGVCIETTVIEEKLNEGNILEAEFALRDGLSLNFENTSVSLHLLPTIEEKSEQKS</sequence>
<keyword evidence="2" id="KW-1185">Reference proteome</keyword>
<evidence type="ECO:0000313" key="2">
    <source>
        <dbReference type="Proteomes" id="UP001642360"/>
    </source>
</evidence>
<feature type="non-terminal residue" evidence="1">
    <location>
        <position position="78"/>
    </location>
</feature>
<dbReference type="AlphaFoldDB" id="A0ABC8TI73"/>
<gene>
    <name evidence="1" type="ORF">ILEXP_LOCUS38393</name>
</gene>
<dbReference type="Proteomes" id="UP001642360">
    <property type="component" value="Unassembled WGS sequence"/>
</dbReference>
<name>A0ABC8TI73_9AQUA</name>
<evidence type="ECO:0000313" key="1">
    <source>
        <dbReference type="EMBL" id="CAK9168969.1"/>
    </source>
</evidence>
<dbReference type="EMBL" id="CAUOFW020005192">
    <property type="protein sequence ID" value="CAK9168969.1"/>
    <property type="molecule type" value="Genomic_DNA"/>
</dbReference>
<reference evidence="1 2" key="1">
    <citation type="submission" date="2024-02" db="EMBL/GenBank/DDBJ databases">
        <authorList>
            <person name="Vignale AGUSTIN F."/>
            <person name="Sosa J E."/>
            <person name="Modenutti C."/>
        </authorList>
    </citation>
    <scope>NUCLEOTIDE SEQUENCE [LARGE SCALE GENOMIC DNA]</scope>
</reference>